<evidence type="ECO:0000313" key="8">
    <source>
        <dbReference type="Proteomes" id="UP000287651"/>
    </source>
</evidence>
<sequence length="592" mass="65605">GGGDGTPALVEAVAGEDAVERSPTRATGAASRVTEPLLQIPPAPAVTISRSLAAHEEEDRCRHAWRQEEEEPLRVVSHRGPPPLVPPVRPPLPLGAQRPSSRLLATSVPPPLLFSRLCQNCILIHCVVGFYVKRQIDAFLDADARSFVDFSSDGDGSGNLCRSAQLETYFPFMQNNTFSSCGLKEPENPMRELIGVEETIANGKASEEENGRNCSRAKEKADPPTQSGYIGLDEFRNQTLRRKESDADKLHGKITHRLEPGGLEYNYASSAKGAKVLAHNKEAKGAGNILCRDKDKYLRNPCSAVDKFVVVELSEETLVDAIEIANLEHYSSNFKGFELSGSLSYPTETWTPLGVFSAENVKHAQRFMLPEPKWTRYMRLSLVSHYGSEFYCTLSYVEVYGVDAIERMLEDLIVVSVEPATNQMPVEADPKSGDKAEAAQVHHGGVDVPSRADPNKSSTPHPVKEGRQQLTGRIPSDGILKILMQKMRSMELSLSILEEYIKELNRRYGEALPDLQKQRSESALVLQKMSSEIKEMMDWKESKVCVLLLSFISAYKITTREGFLSGSLTYTTSCRRRNLLTLRTGKPLSQPN</sequence>
<dbReference type="AlphaFoldDB" id="A0A426ZPF0"/>
<dbReference type="Proteomes" id="UP000287651">
    <property type="component" value="Unassembled WGS sequence"/>
</dbReference>
<evidence type="ECO:0000259" key="6">
    <source>
        <dbReference type="PROSITE" id="PS51469"/>
    </source>
</evidence>
<dbReference type="InterPro" id="IPR008979">
    <property type="entry name" value="Galactose-bd-like_sf"/>
</dbReference>
<evidence type="ECO:0000256" key="5">
    <source>
        <dbReference type="SAM" id="MobiDB-lite"/>
    </source>
</evidence>
<proteinExistence type="predicted"/>
<dbReference type="GO" id="GO:0034975">
    <property type="term" value="P:protein folding in endoplasmic reticulum"/>
    <property type="evidence" value="ECO:0007669"/>
    <property type="project" value="TreeGrafter"/>
</dbReference>
<dbReference type="Gene3D" id="2.60.120.260">
    <property type="entry name" value="Galactose-binding domain-like"/>
    <property type="match status" value="1"/>
</dbReference>
<feature type="region of interest" description="Disordered" evidence="5">
    <location>
        <begin position="204"/>
        <end position="230"/>
    </location>
</feature>
<protein>
    <recommendedName>
        <fullName evidence="6">SUN domain-containing protein</fullName>
    </recommendedName>
</protein>
<evidence type="ECO:0000256" key="2">
    <source>
        <dbReference type="ARBA" id="ARBA00022692"/>
    </source>
</evidence>
<gene>
    <name evidence="7" type="ORF">B296_00040723</name>
</gene>
<dbReference type="SUPFAM" id="SSF49785">
    <property type="entry name" value="Galactose-binding domain-like"/>
    <property type="match status" value="1"/>
</dbReference>
<comment type="caution">
    <text evidence="7">The sequence shown here is derived from an EMBL/GenBank/DDBJ whole genome shotgun (WGS) entry which is preliminary data.</text>
</comment>
<organism evidence="7 8">
    <name type="scientific">Ensete ventricosum</name>
    <name type="common">Abyssinian banana</name>
    <name type="synonym">Musa ensete</name>
    <dbReference type="NCBI Taxonomy" id="4639"/>
    <lineage>
        <taxon>Eukaryota</taxon>
        <taxon>Viridiplantae</taxon>
        <taxon>Streptophyta</taxon>
        <taxon>Embryophyta</taxon>
        <taxon>Tracheophyta</taxon>
        <taxon>Spermatophyta</taxon>
        <taxon>Magnoliopsida</taxon>
        <taxon>Liliopsida</taxon>
        <taxon>Zingiberales</taxon>
        <taxon>Musaceae</taxon>
        <taxon>Ensete</taxon>
    </lineage>
</organism>
<dbReference type="PROSITE" id="PS51469">
    <property type="entry name" value="SUN"/>
    <property type="match status" value="1"/>
</dbReference>
<feature type="domain" description="SUN" evidence="6">
    <location>
        <begin position="244"/>
        <end position="404"/>
    </location>
</feature>
<evidence type="ECO:0000256" key="3">
    <source>
        <dbReference type="ARBA" id="ARBA00022989"/>
    </source>
</evidence>
<dbReference type="PANTHER" id="PTHR12953">
    <property type="entry name" value="MEMBRANE PROTEIN CH1 RELATED"/>
    <property type="match status" value="1"/>
</dbReference>
<reference evidence="7 8" key="1">
    <citation type="journal article" date="2014" name="Agronomy (Basel)">
        <title>A Draft Genome Sequence for Ensete ventricosum, the Drought-Tolerant Tree Against Hunger.</title>
        <authorList>
            <person name="Harrison J."/>
            <person name="Moore K.A."/>
            <person name="Paszkiewicz K."/>
            <person name="Jones T."/>
            <person name="Grant M."/>
            <person name="Ambacheew D."/>
            <person name="Muzemil S."/>
            <person name="Studholme D.J."/>
        </authorList>
    </citation>
    <scope>NUCLEOTIDE SEQUENCE [LARGE SCALE GENOMIC DNA]</scope>
</reference>
<comment type="subcellular location">
    <subcellularLocation>
        <location evidence="1">Membrane</location>
    </subcellularLocation>
</comment>
<name>A0A426ZPF0_ENSVE</name>
<dbReference type="GO" id="GO:0016020">
    <property type="term" value="C:membrane"/>
    <property type="evidence" value="ECO:0007669"/>
    <property type="project" value="UniProtKB-SubCell"/>
</dbReference>
<feature type="region of interest" description="Disordered" evidence="5">
    <location>
        <begin position="14"/>
        <end position="36"/>
    </location>
</feature>
<dbReference type="GO" id="GO:0005737">
    <property type="term" value="C:cytoplasm"/>
    <property type="evidence" value="ECO:0007669"/>
    <property type="project" value="TreeGrafter"/>
</dbReference>
<feature type="compositionally biased region" description="Basic and acidic residues" evidence="5">
    <location>
        <begin position="428"/>
        <end position="437"/>
    </location>
</feature>
<feature type="region of interest" description="Disordered" evidence="5">
    <location>
        <begin position="424"/>
        <end position="469"/>
    </location>
</feature>
<dbReference type="InterPro" id="IPR045120">
    <property type="entry name" value="Suco/Slp1-like"/>
</dbReference>
<accession>A0A426ZPF0</accession>
<evidence type="ECO:0000256" key="4">
    <source>
        <dbReference type="ARBA" id="ARBA00023136"/>
    </source>
</evidence>
<feature type="compositionally biased region" description="Basic and acidic residues" evidence="5">
    <location>
        <begin position="205"/>
        <end position="222"/>
    </location>
</feature>
<keyword evidence="2" id="KW-0812">Transmembrane</keyword>
<keyword evidence="3" id="KW-1133">Transmembrane helix</keyword>
<dbReference type="InterPro" id="IPR012919">
    <property type="entry name" value="SUN_dom"/>
</dbReference>
<keyword evidence="4" id="KW-0472">Membrane</keyword>
<feature type="non-terminal residue" evidence="7">
    <location>
        <position position="1"/>
    </location>
</feature>
<evidence type="ECO:0000256" key="1">
    <source>
        <dbReference type="ARBA" id="ARBA00004370"/>
    </source>
</evidence>
<dbReference type="EMBL" id="AMZH03005659">
    <property type="protein sequence ID" value="RRT65859.1"/>
    <property type="molecule type" value="Genomic_DNA"/>
</dbReference>
<dbReference type="Pfam" id="PF07738">
    <property type="entry name" value="Sad1_UNC"/>
    <property type="match status" value="1"/>
</dbReference>
<evidence type="ECO:0000313" key="7">
    <source>
        <dbReference type="EMBL" id="RRT65859.1"/>
    </source>
</evidence>
<dbReference type="PANTHER" id="PTHR12953:SF3">
    <property type="entry name" value="SUN DOMAIN-CONTAINING PROTEIN 5"/>
    <property type="match status" value="1"/>
</dbReference>